<dbReference type="PROSITE" id="PS50076">
    <property type="entry name" value="DNAJ_2"/>
    <property type="match status" value="1"/>
</dbReference>
<dbReference type="PANTHER" id="PTHR43948:SF10">
    <property type="entry name" value="MRJ, ISOFORM E"/>
    <property type="match status" value="1"/>
</dbReference>
<evidence type="ECO:0000259" key="2">
    <source>
        <dbReference type="PROSITE" id="PS50076"/>
    </source>
</evidence>
<dbReference type="InterPro" id="IPR036869">
    <property type="entry name" value="J_dom_sf"/>
</dbReference>
<feature type="compositionally biased region" description="Low complexity" evidence="1">
    <location>
        <begin position="155"/>
        <end position="184"/>
    </location>
</feature>
<feature type="region of interest" description="Disordered" evidence="1">
    <location>
        <begin position="224"/>
        <end position="303"/>
    </location>
</feature>
<keyword evidence="4" id="KW-1185">Reference proteome</keyword>
<evidence type="ECO:0000313" key="3">
    <source>
        <dbReference type="EMBL" id="KAL0258034.1"/>
    </source>
</evidence>
<evidence type="ECO:0000313" key="4">
    <source>
        <dbReference type="Proteomes" id="UP001430584"/>
    </source>
</evidence>
<dbReference type="CDD" id="cd06257">
    <property type="entry name" value="DnaJ"/>
    <property type="match status" value="1"/>
</dbReference>
<feature type="compositionally biased region" description="Low complexity" evidence="1">
    <location>
        <begin position="126"/>
        <end position="135"/>
    </location>
</feature>
<dbReference type="GeneID" id="92011290"/>
<dbReference type="PANTHER" id="PTHR43948">
    <property type="entry name" value="DNAJ HOMOLOG SUBFAMILY B"/>
    <property type="match status" value="1"/>
</dbReference>
<dbReference type="SMART" id="SM00271">
    <property type="entry name" value="DnaJ"/>
    <property type="match status" value="1"/>
</dbReference>
<feature type="compositionally biased region" description="Low complexity" evidence="1">
    <location>
        <begin position="252"/>
        <end position="262"/>
    </location>
</feature>
<feature type="compositionally biased region" description="Basic and acidic residues" evidence="1">
    <location>
        <begin position="113"/>
        <end position="125"/>
    </location>
</feature>
<name>A0ABR3CBX1_9PEZI</name>
<dbReference type="Pfam" id="PF00226">
    <property type="entry name" value="DnaJ"/>
    <property type="match status" value="1"/>
</dbReference>
<comment type="caution">
    <text evidence="3">The sequence shown here is derived from an EMBL/GenBank/DDBJ whole genome shotgun (WGS) entry which is preliminary data.</text>
</comment>
<feature type="compositionally biased region" description="Polar residues" evidence="1">
    <location>
        <begin position="142"/>
        <end position="154"/>
    </location>
</feature>
<gene>
    <name evidence="3" type="ORF">SLS55_007205</name>
</gene>
<dbReference type="Gene3D" id="1.10.287.110">
    <property type="entry name" value="DnaJ domain"/>
    <property type="match status" value="1"/>
</dbReference>
<dbReference type="SUPFAM" id="SSF46565">
    <property type="entry name" value="Chaperone J-domain"/>
    <property type="match status" value="1"/>
</dbReference>
<feature type="domain" description="J" evidence="2">
    <location>
        <begin position="318"/>
        <end position="385"/>
    </location>
</feature>
<evidence type="ECO:0000256" key="1">
    <source>
        <dbReference type="SAM" id="MobiDB-lite"/>
    </source>
</evidence>
<reference evidence="3 4" key="1">
    <citation type="submission" date="2024-02" db="EMBL/GenBank/DDBJ databases">
        <title>De novo assembly and annotation of 12 fungi associated with fruit tree decline syndrome in Ontario, Canada.</title>
        <authorList>
            <person name="Sulman M."/>
            <person name="Ellouze W."/>
            <person name="Ilyukhin E."/>
        </authorList>
    </citation>
    <scope>NUCLEOTIDE SEQUENCE [LARGE SCALE GENOMIC DNA]</scope>
    <source>
        <strain evidence="3 4">FDS-637</strain>
    </source>
</reference>
<dbReference type="Proteomes" id="UP001430584">
    <property type="component" value="Unassembled WGS sequence"/>
</dbReference>
<proteinExistence type="predicted"/>
<dbReference type="EMBL" id="JAJVCZ030000007">
    <property type="protein sequence ID" value="KAL0258034.1"/>
    <property type="molecule type" value="Genomic_DNA"/>
</dbReference>
<organism evidence="3 4">
    <name type="scientific">Diplodia seriata</name>
    <dbReference type="NCBI Taxonomy" id="420778"/>
    <lineage>
        <taxon>Eukaryota</taxon>
        <taxon>Fungi</taxon>
        <taxon>Dikarya</taxon>
        <taxon>Ascomycota</taxon>
        <taxon>Pezizomycotina</taxon>
        <taxon>Dothideomycetes</taxon>
        <taxon>Dothideomycetes incertae sedis</taxon>
        <taxon>Botryosphaeriales</taxon>
        <taxon>Botryosphaeriaceae</taxon>
        <taxon>Diplodia</taxon>
    </lineage>
</organism>
<dbReference type="RefSeq" id="XP_066631063.1">
    <property type="nucleotide sequence ID" value="XM_066778626.1"/>
</dbReference>
<accession>A0ABR3CBX1</accession>
<dbReference type="InterPro" id="IPR001623">
    <property type="entry name" value="DnaJ_domain"/>
</dbReference>
<feature type="compositionally biased region" description="Basic and acidic residues" evidence="1">
    <location>
        <begin position="224"/>
        <end position="237"/>
    </location>
</feature>
<protein>
    <recommendedName>
        <fullName evidence="2">J domain-containing protein</fullName>
    </recommendedName>
</protein>
<feature type="region of interest" description="Disordered" evidence="1">
    <location>
        <begin position="92"/>
        <end position="205"/>
    </location>
</feature>
<sequence>MAYSPLSEEIEHLIIQRLLREDVPTRCRMVEAALDVYSRTSSVLALLHGQPVAFFHESSGRAFTLTGVRVELQACRLVPMPRVCTLDRKLEARGEAPPQHGGRGPPPTAYSRYESDRPSVSRRDSNPNSSSYYYSETRGPAGTSSSRSTFYTTNGGPESSSGYYPSGHDYSGSSSHYPHSHGPSRAYTDSHIHGHPNPSHFHAEYRMPGGPSCGYPSDHSCHPDSFHHHDHPTDPRRPAPSSSGYYTDTRAPGGSSSGGDPSYTEYTTYNTCTRAPRTASSPGHDSGYGSRSPSQPPHPPANATETEIMEHQLKTPYGYYHVMGVPRDATDADIRREYRRLAVAHHPDRHPEADRAEARRRFQAVSEANECLGSGVRRERYEKNGGRVPEGGWGV</sequence>
<dbReference type="PRINTS" id="PR00625">
    <property type="entry name" value="JDOMAIN"/>
</dbReference>
<feature type="compositionally biased region" description="Polar residues" evidence="1">
    <location>
        <begin position="264"/>
        <end position="293"/>
    </location>
</feature>